<dbReference type="RefSeq" id="WP_068742850.1">
    <property type="nucleotide sequence ID" value="NZ_FNSA01000003.1"/>
</dbReference>
<evidence type="ECO:0000313" key="1">
    <source>
        <dbReference type="EMBL" id="SEC76089.1"/>
    </source>
</evidence>
<protein>
    <submittedName>
        <fullName evidence="1">Uncharacterized protein</fullName>
    </submittedName>
</protein>
<dbReference type="AlphaFoldDB" id="A0A1H4V4R8"/>
<gene>
    <name evidence="1" type="ORF">SAMN04489793_3144</name>
</gene>
<sequence length="92" mass="10229">MRTGYSRGNVTLTVEEFADSSTVTFTITRTAPLTDDEVRRVNAELADYPAAHGAQLERVLVDTDEWQVRSRGLAVALDHGDPLAELRWEARA</sequence>
<dbReference type="EMBL" id="FNSA01000003">
    <property type="protein sequence ID" value="SEC76089.1"/>
    <property type="molecule type" value="Genomic_DNA"/>
</dbReference>
<proteinExistence type="predicted"/>
<keyword evidence="2" id="KW-1185">Reference proteome</keyword>
<dbReference type="Proteomes" id="UP000182241">
    <property type="component" value="Unassembled WGS sequence"/>
</dbReference>
<reference evidence="2" key="1">
    <citation type="submission" date="2016-10" db="EMBL/GenBank/DDBJ databases">
        <authorList>
            <person name="Varghese N."/>
            <person name="Submissions S."/>
        </authorList>
    </citation>
    <scope>NUCLEOTIDE SEQUENCE [LARGE SCALE GENOMIC DNA]</scope>
    <source>
        <strain evidence="2">DSM 44234</strain>
    </source>
</reference>
<name>A0A1H4V4R8_TSUTY</name>
<accession>A0A1H4V4R8</accession>
<dbReference type="STRING" id="57704.SAMN04489793_3144"/>
<evidence type="ECO:0000313" key="2">
    <source>
        <dbReference type="Proteomes" id="UP000182241"/>
    </source>
</evidence>
<dbReference type="OrthoDB" id="4741722at2"/>
<organism evidence="1 2">
    <name type="scientific">Tsukamurella tyrosinosolvens</name>
    <dbReference type="NCBI Taxonomy" id="57704"/>
    <lineage>
        <taxon>Bacteria</taxon>
        <taxon>Bacillati</taxon>
        <taxon>Actinomycetota</taxon>
        <taxon>Actinomycetes</taxon>
        <taxon>Mycobacteriales</taxon>
        <taxon>Tsukamurellaceae</taxon>
        <taxon>Tsukamurella</taxon>
    </lineage>
</organism>